<evidence type="ECO:0000313" key="2">
    <source>
        <dbReference type="EMBL" id="THV01693.1"/>
    </source>
</evidence>
<evidence type="ECO:0008006" key="4">
    <source>
        <dbReference type="Google" id="ProtNLM"/>
    </source>
</evidence>
<gene>
    <name evidence="2" type="ORF">K435DRAFT_793162</name>
</gene>
<evidence type="ECO:0000313" key="3">
    <source>
        <dbReference type="Proteomes" id="UP000297245"/>
    </source>
</evidence>
<dbReference type="EMBL" id="ML179086">
    <property type="protein sequence ID" value="THV01693.1"/>
    <property type="molecule type" value="Genomic_DNA"/>
</dbReference>
<reference evidence="2 3" key="1">
    <citation type="journal article" date="2019" name="Nat. Ecol. Evol.">
        <title>Megaphylogeny resolves global patterns of mushroom evolution.</title>
        <authorList>
            <person name="Varga T."/>
            <person name="Krizsan K."/>
            <person name="Foldi C."/>
            <person name="Dima B."/>
            <person name="Sanchez-Garcia M."/>
            <person name="Sanchez-Ramirez S."/>
            <person name="Szollosi G.J."/>
            <person name="Szarkandi J.G."/>
            <person name="Papp V."/>
            <person name="Albert L."/>
            <person name="Andreopoulos W."/>
            <person name="Angelini C."/>
            <person name="Antonin V."/>
            <person name="Barry K.W."/>
            <person name="Bougher N.L."/>
            <person name="Buchanan P."/>
            <person name="Buyck B."/>
            <person name="Bense V."/>
            <person name="Catcheside P."/>
            <person name="Chovatia M."/>
            <person name="Cooper J."/>
            <person name="Damon W."/>
            <person name="Desjardin D."/>
            <person name="Finy P."/>
            <person name="Geml J."/>
            <person name="Haridas S."/>
            <person name="Hughes K."/>
            <person name="Justo A."/>
            <person name="Karasinski D."/>
            <person name="Kautmanova I."/>
            <person name="Kiss B."/>
            <person name="Kocsube S."/>
            <person name="Kotiranta H."/>
            <person name="LaButti K.M."/>
            <person name="Lechner B.E."/>
            <person name="Liimatainen K."/>
            <person name="Lipzen A."/>
            <person name="Lukacs Z."/>
            <person name="Mihaltcheva S."/>
            <person name="Morgado L.N."/>
            <person name="Niskanen T."/>
            <person name="Noordeloos M.E."/>
            <person name="Ohm R.A."/>
            <person name="Ortiz-Santana B."/>
            <person name="Ovrebo C."/>
            <person name="Racz N."/>
            <person name="Riley R."/>
            <person name="Savchenko A."/>
            <person name="Shiryaev A."/>
            <person name="Soop K."/>
            <person name="Spirin V."/>
            <person name="Szebenyi C."/>
            <person name="Tomsovsky M."/>
            <person name="Tulloss R.E."/>
            <person name="Uehling J."/>
            <person name="Grigoriev I.V."/>
            <person name="Vagvolgyi C."/>
            <person name="Papp T."/>
            <person name="Martin F.M."/>
            <person name="Miettinen O."/>
            <person name="Hibbett D.S."/>
            <person name="Nagy L.G."/>
        </authorList>
    </citation>
    <scope>NUCLEOTIDE SEQUENCE [LARGE SCALE GENOMIC DNA]</scope>
    <source>
        <strain evidence="2 3">CBS 962.96</strain>
    </source>
</reference>
<evidence type="ECO:0000256" key="1">
    <source>
        <dbReference type="SAM" id="MobiDB-lite"/>
    </source>
</evidence>
<organism evidence="2 3">
    <name type="scientific">Dendrothele bispora (strain CBS 962.96)</name>
    <dbReference type="NCBI Taxonomy" id="1314807"/>
    <lineage>
        <taxon>Eukaryota</taxon>
        <taxon>Fungi</taxon>
        <taxon>Dikarya</taxon>
        <taxon>Basidiomycota</taxon>
        <taxon>Agaricomycotina</taxon>
        <taxon>Agaricomycetes</taxon>
        <taxon>Agaricomycetidae</taxon>
        <taxon>Agaricales</taxon>
        <taxon>Agaricales incertae sedis</taxon>
        <taxon>Dendrothele</taxon>
    </lineage>
</organism>
<sequence>MRTPPHSPALRRSPRKPSLRHRYTSGWIRASPAQSRKTKKTRISTSPPLRSSRVKPPSRSVKPVSLPCEIFFKIAHFVSANENTPTDSQKALAVASQVCRDWRGPFQHDLFRLHPTCLSTDTFITGRGFTQLLSSGHFASLVTILRIQMHHLTWLDALDYRNPFSNLRSITLEGTNSLRLFTCPSPLFRKCISLIVVKFVDLVITTAELTQFFYSLEANTKTSGVRKLAFDRCEFDREVFLEPAQALPISFANLLLVLKETRNSEIFLTDYHLYGLSRLSMTGPRVSLPTMLQFLHVHGSRLTHLSLLGFYDSMLELAMEEFARRFVQRLASVDLNLLEHLSVQYTLRTTKISDIVLEKLLTESFPNLISLFVNTQTWKDGRLDNLLSEIASRKPKLIVHVNSRFTNWYITEPGLRMLDGFIQRFPSRLRLGQGGEDCSDDELMAKGIPWC</sequence>
<feature type="compositionally biased region" description="Low complexity" evidence="1">
    <location>
        <begin position="46"/>
        <end position="62"/>
    </location>
</feature>
<proteinExistence type="predicted"/>
<name>A0A4S8MG99_DENBC</name>
<accession>A0A4S8MG99</accession>
<keyword evidence="3" id="KW-1185">Reference proteome</keyword>
<protein>
    <recommendedName>
        <fullName evidence="4">F-box domain-containing protein</fullName>
    </recommendedName>
</protein>
<dbReference type="AlphaFoldDB" id="A0A4S8MG99"/>
<feature type="region of interest" description="Disordered" evidence="1">
    <location>
        <begin position="1"/>
        <end position="62"/>
    </location>
</feature>
<dbReference type="Proteomes" id="UP000297245">
    <property type="component" value="Unassembled WGS sequence"/>
</dbReference>
<feature type="compositionally biased region" description="Basic residues" evidence="1">
    <location>
        <begin position="12"/>
        <end position="23"/>
    </location>
</feature>